<dbReference type="PROSITE" id="PS50109">
    <property type="entry name" value="HIS_KIN"/>
    <property type="match status" value="1"/>
</dbReference>
<dbReference type="InterPro" id="IPR000014">
    <property type="entry name" value="PAS"/>
</dbReference>
<dbReference type="InterPro" id="IPR035965">
    <property type="entry name" value="PAS-like_dom_sf"/>
</dbReference>
<feature type="compositionally biased region" description="Basic and acidic residues" evidence="7">
    <location>
        <begin position="1"/>
        <end position="14"/>
    </location>
</feature>
<gene>
    <name evidence="11" type="ORF">QSG27_17430</name>
</gene>
<evidence type="ECO:0000256" key="2">
    <source>
        <dbReference type="ARBA" id="ARBA00012438"/>
    </source>
</evidence>
<dbReference type="PANTHER" id="PTHR43047:SF9">
    <property type="entry name" value="HISTIDINE KINASE"/>
    <property type="match status" value="1"/>
</dbReference>
<dbReference type="InterPro" id="IPR003661">
    <property type="entry name" value="HisK_dim/P_dom"/>
</dbReference>
<evidence type="ECO:0000256" key="3">
    <source>
        <dbReference type="ARBA" id="ARBA00022553"/>
    </source>
</evidence>
<dbReference type="GO" id="GO:0005524">
    <property type="term" value="F:ATP binding"/>
    <property type="evidence" value="ECO:0007669"/>
    <property type="project" value="UniProtKB-KW"/>
</dbReference>
<dbReference type="InterPro" id="IPR036890">
    <property type="entry name" value="HATPase_C_sf"/>
</dbReference>
<evidence type="ECO:0000256" key="7">
    <source>
        <dbReference type="SAM" id="MobiDB-lite"/>
    </source>
</evidence>
<evidence type="ECO:0000313" key="12">
    <source>
        <dbReference type="Proteomes" id="UP001227317"/>
    </source>
</evidence>
<dbReference type="SUPFAM" id="SSF52172">
    <property type="entry name" value="CheY-like"/>
    <property type="match status" value="1"/>
</dbReference>
<protein>
    <recommendedName>
        <fullName evidence="2">histidine kinase</fullName>
        <ecNumber evidence="2">2.7.13.3</ecNumber>
    </recommendedName>
</protein>
<keyword evidence="11" id="KW-0547">Nucleotide-binding</keyword>
<dbReference type="PROSITE" id="PS50110">
    <property type="entry name" value="RESPONSE_REGULATORY"/>
    <property type="match status" value="1"/>
</dbReference>
<proteinExistence type="predicted"/>
<dbReference type="Gene3D" id="3.40.50.2300">
    <property type="match status" value="1"/>
</dbReference>
<dbReference type="Pfam" id="PF00072">
    <property type="entry name" value="Response_reg"/>
    <property type="match status" value="1"/>
</dbReference>
<dbReference type="Pfam" id="PF00989">
    <property type="entry name" value="PAS"/>
    <property type="match status" value="1"/>
</dbReference>
<evidence type="ECO:0000256" key="5">
    <source>
        <dbReference type="ARBA" id="ARBA00022777"/>
    </source>
</evidence>
<dbReference type="PANTHER" id="PTHR43047">
    <property type="entry name" value="TWO-COMPONENT HISTIDINE PROTEIN KINASE"/>
    <property type="match status" value="1"/>
</dbReference>
<evidence type="ECO:0000256" key="6">
    <source>
        <dbReference type="PROSITE-ProRule" id="PRU00169"/>
    </source>
</evidence>
<dbReference type="InterPro" id="IPR011006">
    <property type="entry name" value="CheY-like_superfamily"/>
</dbReference>
<keyword evidence="3 6" id="KW-0597">Phosphoprotein</keyword>
<dbReference type="InterPro" id="IPR036097">
    <property type="entry name" value="HisK_dim/P_sf"/>
</dbReference>
<dbReference type="SMART" id="SM00387">
    <property type="entry name" value="HATPase_c"/>
    <property type="match status" value="1"/>
</dbReference>
<dbReference type="CDD" id="cd00130">
    <property type="entry name" value="PAS"/>
    <property type="match status" value="1"/>
</dbReference>
<dbReference type="InterPro" id="IPR005467">
    <property type="entry name" value="His_kinase_dom"/>
</dbReference>
<dbReference type="Pfam" id="PF00512">
    <property type="entry name" value="HisKA"/>
    <property type="match status" value="1"/>
</dbReference>
<dbReference type="SUPFAM" id="SSF47384">
    <property type="entry name" value="Homodimeric domain of signal transducing histidine kinase"/>
    <property type="match status" value="1"/>
</dbReference>
<dbReference type="RefSeq" id="WP_306708300.1">
    <property type="nucleotide sequence ID" value="NZ_JAUJFI010000089.1"/>
</dbReference>
<sequence length="553" mass="58963">MEDAERTCRPDRNEPAGSGSGRAALCEALFAATGHLVIVTDPSGVILDLNPAAERRLGYRREELAGRATPLLFHDRHELAAEAARLSKELGEPVAPDIDVFTALPRRGRPYRREWTFIRKDGSHLPLWLEMTALYGRDGALLGYAGLSGDAGTSHARERAAADAQAALRAREEAERANLSKSKFLAAASHDLRQPLQSALLFAAALAPALTDPRAQRMAANLEMSLEALRALLDRLLDISKLDAGAVQARMADIPIAPLLEELNATYAPRAAAKGLGWRVDCAPTLVRSDPDLLGRILRNLVENALTYTLDGGVEVLCAITGTDLTITVRDSGIGIPADKLDEIFQEFTQLGNPERDRNQGLGLGLAIVRRLSRLIGHPVRVQSRFGVGSEFSVTVPLAAQTGAAPCDAPEPPASDGIALGDGRLVLLVEDDALVRAGLVAMIRQWGYRTMDAGCWEEADAALRGGGRVPDAVIADYRLRDGVTGVSVLRALGDLYDAPVRAILLTGETGALPQVEARSIGCPVLHKPISPALLQAALGELFQPEGAPGISPE</sequence>
<keyword evidence="12" id="KW-1185">Reference proteome</keyword>
<feature type="region of interest" description="Disordered" evidence="7">
    <location>
        <begin position="1"/>
        <end position="20"/>
    </location>
</feature>
<dbReference type="Pfam" id="PF02518">
    <property type="entry name" value="HATPase_c"/>
    <property type="match status" value="1"/>
</dbReference>
<accession>A0ABU0WJY9</accession>
<evidence type="ECO:0000259" key="8">
    <source>
        <dbReference type="PROSITE" id="PS50109"/>
    </source>
</evidence>
<dbReference type="Proteomes" id="UP001227317">
    <property type="component" value="Unassembled WGS sequence"/>
</dbReference>
<dbReference type="SMART" id="SM00448">
    <property type="entry name" value="REC"/>
    <property type="match status" value="1"/>
</dbReference>
<feature type="domain" description="Histidine kinase" evidence="8">
    <location>
        <begin position="187"/>
        <end position="400"/>
    </location>
</feature>
<evidence type="ECO:0000313" key="11">
    <source>
        <dbReference type="EMBL" id="MDQ2104485.1"/>
    </source>
</evidence>
<feature type="domain" description="Response regulatory" evidence="9">
    <location>
        <begin position="425"/>
        <end position="542"/>
    </location>
</feature>
<dbReference type="SUPFAM" id="SSF55785">
    <property type="entry name" value="PYP-like sensor domain (PAS domain)"/>
    <property type="match status" value="1"/>
</dbReference>
<dbReference type="Gene3D" id="3.30.450.20">
    <property type="entry name" value="PAS domain"/>
    <property type="match status" value="1"/>
</dbReference>
<reference evidence="11 12" key="1">
    <citation type="submission" date="2023-06" db="EMBL/GenBank/DDBJ databases">
        <title>Azospirillum isscasensis sp.nov, a bacterium isolated from rhizosphere soil of rice.</title>
        <authorList>
            <person name="Wang H."/>
        </authorList>
    </citation>
    <scope>NUCLEOTIDE SEQUENCE [LARGE SCALE GENOMIC DNA]</scope>
    <source>
        <strain evidence="11 12">C340-1</strain>
    </source>
</reference>
<keyword evidence="4" id="KW-0808">Transferase</keyword>
<dbReference type="EC" id="2.7.13.3" evidence="2"/>
<keyword evidence="5" id="KW-0418">Kinase</keyword>
<evidence type="ECO:0000256" key="1">
    <source>
        <dbReference type="ARBA" id="ARBA00000085"/>
    </source>
</evidence>
<evidence type="ECO:0000259" key="9">
    <source>
        <dbReference type="PROSITE" id="PS50110"/>
    </source>
</evidence>
<dbReference type="CDD" id="cd00156">
    <property type="entry name" value="REC"/>
    <property type="match status" value="1"/>
</dbReference>
<dbReference type="Gene3D" id="1.10.287.130">
    <property type="match status" value="1"/>
</dbReference>
<dbReference type="EMBL" id="JAUJFI010000089">
    <property type="protein sequence ID" value="MDQ2104485.1"/>
    <property type="molecule type" value="Genomic_DNA"/>
</dbReference>
<dbReference type="InterPro" id="IPR001789">
    <property type="entry name" value="Sig_transdc_resp-reg_receiver"/>
</dbReference>
<evidence type="ECO:0000256" key="4">
    <source>
        <dbReference type="ARBA" id="ARBA00022679"/>
    </source>
</evidence>
<dbReference type="Gene3D" id="3.30.565.10">
    <property type="entry name" value="Histidine kinase-like ATPase, C-terminal domain"/>
    <property type="match status" value="1"/>
</dbReference>
<comment type="catalytic activity">
    <reaction evidence="1">
        <text>ATP + protein L-histidine = ADP + protein N-phospho-L-histidine.</text>
        <dbReference type="EC" id="2.7.13.3"/>
    </reaction>
</comment>
<dbReference type="InterPro" id="IPR003594">
    <property type="entry name" value="HATPase_dom"/>
</dbReference>
<organism evidence="11 12">
    <name type="scientific">Azospirillum isscasi</name>
    <dbReference type="NCBI Taxonomy" id="3053926"/>
    <lineage>
        <taxon>Bacteria</taxon>
        <taxon>Pseudomonadati</taxon>
        <taxon>Pseudomonadota</taxon>
        <taxon>Alphaproteobacteria</taxon>
        <taxon>Rhodospirillales</taxon>
        <taxon>Azospirillaceae</taxon>
        <taxon>Azospirillum</taxon>
    </lineage>
</organism>
<feature type="domain" description="PAS" evidence="10">
    <location>
        <begin position="37"/>
        <end position="67"/>
    </location>
</feature>
<feature type="modified residue" description="4-aspartylphosphate" evidence="6">
    <location>
        <position position="476"/>
    </location>
</feature>
<dbReference type="SMART" id="SM00388">
    <property type="entry name" value="HisKA"/>
    <property type="match status" value="1"/>
</dbReference>
<dbReference type="InterPro" id="IPR004358">
    <property type="entry name" value="Sig_transdc_His_kin-like_C"/>
</dbReference>
<dbReference type="SUPFAM" id="SSF55874">
    <property type="entry name" value="ATPase domain of HSP90 chaperone/DNA topoisomerase II/histidine kinase"/>
    <property type="match status" value="1"/>
</dbReference>
<dbReference type="NCBIfam" id="TIGR00229">
    <property type="entry name" value="sensory_box"/>
    <property type="match status" value="1"/>
</dbReference>
<comment type="caution">
    <text evidence="11">The sequence shown here is derived from an EMBL/GenBank/DDBJ whole genome shotgun (WGS) entry which is preliminary data.</text>
</comment>
<dbReference type="SMART" id="SM00091">
    <property type="entry name" value="PAS"/>
    <property type="match status" value="1"/>
</dbReference>
<dbReference type="PROSITE" id="PS50112">
    <property type="entry name" value="PAS"/>
    <property type="match status" value="1"/>
</dbReference>
<name>A0ABU0WJY9_9PROT</name>
<keyword evidence="11" id="KW-0067">ATP-binding</keyword>
<dbReference type="PRINTS" id="PR00344">
    <property type="entry name" value="BCTRLSENSOR"/>
</dbReference>
<dbReference type="InterPro" id="IPR013767">
    <property type="entry name" value="PAS_fold"/>
</dbReference>
<evidence type="ECO:0000259" key="10">
    <source>
        <dbReference type="PROSITE" id="PS50112"/>
    </source>
</evidence>